<feature type="transmembrane region" description="Helical" evidence="1">
    <location>
        <begin position="93"/>
        <end position="119"/>
    </location>
</feature>
<gene>
    <name evidence="3" type="ordered locus">Msip34_2440</name>
</gene>
<feature type="transmembrane region" description="Helical" evidence="1">
    <location>
        <begin position="16"/>
        <end position="33"/>
    </location>
</feature>
<dbReference type="SMART" id="SM00014">
    <property type="entry name" value="acidPPc"/>
    <property type="match status" value="1"/>
</dbReference>
<dbReference type="HOGENOM" id="CLU_072573_3_0_4"/>
<evidence type="ECO:0000259" key="2">
    <source>
        <dbReference type="SMART" id="SM00014"/>
    </source>
</evidence>
<feature type="transmembrane region" description="Helical" evidence="1">
    <location>
        <begin position="198"/>
        <end position="217"/>
    </location>
</feature>
<feature type="transmembrane region" description="Helical" evidence="1">
    <location>
        <begin position="45"/>
        <end position="67"/>
    </location>
</feature>
<sequence length="258" mass="28711">MSTPWWIHIATHAAEYYAVALVAIWIIVTLAYRTHLASADGENRWLTTSLIVMALAGSMFSWIAYLLQTGNLEQLDAEFSETVRQYASPYVMLYFHVVTHLGNTSTLTIICVLTVFLMLLLRQYTLAFGSLLAIGGNSILNVSLKDIFERLRPINPYSEPLDSWSFPSGHSSGSLVAYGLLAYLVLRLLPPRYHLPALLLGSSIAFTIATSRVFLHYHYASDVLAGLMSGLLWLTFCIAVMEYARSHPSPHQPSPDKG</sequence>
<dbReference type="Gene3D" id="1.20.144.10">
    <property type="entry name" value="Phosphatidic acid phosphatase type 2/haloperoxidase"/>
    <property type="match status" value="2"/>
</dbReference>
<dbReference type="KEGG" id="mei:Msip34_2440"/>
<feature type="transmembrane region" description="Helical" evidence="1">
    <location>
        <begin position="164"/>
        <end position="186"/>
    </location>
</feature>
<evidence type="ECO:0000313" key="4">
    <source>
        <dbReference type="Proteomes" id="UP000002743"/>
    </source>
</evidence>
<dbReference type="Proteomes" id="UP000002743">
    <property type="component" value="Chromosome"/>
</dbReference>
<proteinExistence type="predicted"/>
<dbReference type="RefSeq" id="WP_015830945.1">
    <property type="nucleotide sequence ID" value="NC_012969.1"/>
</dbReference>
<dbReference type="AlphaFoldDB" id="C6XAD6"/>
<keyword evidence="1" id="KW-1133">Transmembrane helix</keyword>
<accession>C6XAD6</accession>
<keyword evidence="4" id="KW-1185">Reference proteome</keyword>
<dbReference type="InterPro" id="IPR036938">
    <property type="entry name" value="PAP2/HPO_sf"/>
</dbReference>
<organism evidence="3 4">
    <name type="scientific">Methylovorus glucosotrophus (strain SIP3-4)</name>
    <dbReference type="NCBI Taxonomy" id="582744"/>
    <lineage>
        <taxon>Bacteria</taxon>
        <taxon>Pseudomonadati</taxon>
        <taxon>Pseudomonadota</taxon>
        <taxon>Betaproteobacteria</taxon>
        <taxon>Nitrosomonadales</taxon>
        <taxon>Methylophilaceae</taxon>
        <taxon>Methylovorus</taxon>
    </lineage>
</organism>
<dbReference type="Pfam" id="PF01569">
    <property type="entry name" value="PAP2"/>
    <property type="match status" value="1"/>
</dbReference>
<feature type="transmembrane region" description="Helical" evidence="1">
    <location>
        <begin position="126"/>
        <end position="144"/>
    </location>
</feature>
<evidence type="ECO:0000313" key="3">
    <source>
        <dbReference type="EMBL" id="ACT51677.1"/>
    </source>
</evidence>
<name>C6XAD6_METGS</name>
<keyword evidence="1" id="KW-0472">Membrane</keyword>
<dbReference type="PANTHER" id="PTHR14969">
    <property type="entry name" value="SPHINGOSINE-1-PHOSPHATE PHOSPHOHYDROLASE"/>
    <property type="match status" value="1"/>
</dbReference>
<dbReference type="STRING" id="582744.Msip34_2440"/>
<evidence type="ECO:0000256" key="1">
    <source>
        <dbReference type="SAM" id="Phobius"/>
    </source>
</evidence>
<dbReference type="eggNOG" id="COG0671">
    <property type="taxonomic scope" value="Bacteria"/>
</dbReference>
<reference evidence="3 4" key="2">
    <citation type="journal article" date="2011" name="J. Bacteriol.">
        <title>Genomes of three methylotrophs from a single niche uncover genetic and metabolic divergence of Methylophilaceae.</title>
        <authorList>
            <person name="Lapidus A."/>
            <person name="Clum A."/>
            <person name="Labutti K."/>
            <person name="Kaluzhnaya M.G."/>
            <person name="Lim S."/>
            <person name="Beck D.A."/>
            <person name="Glavina Del Rio T."/>
            <person name="Nolan M."/>
            <person name="Mavromatis K."/>
            <person name="Huntemann M."/>
            <person name="Lucas S."/>
            <person name="Lidstrom M.E."/>
            <person name="Ivanova N."/>
            <person name="Chistoserdova L."/>
        </authorList>
    </citation>
    <scope>NUCLEOTIDE SEQUENCE [LARGE SCALE GENOMIC DNA]</scope>
    <source>
        <strain evidence="3 4">SIP3-4</strain>
    </source>
</reference>
<feature type="domain" description="Phosphatidic acid phosphatase type 2/haloperoxidase" evidence="2">
    <location>
        <begin position="128"/>
        <end position="238"/>
    </location>
</feature>
<feature type="transmembrane region" description="Helical" evidence="1">
    <location>
        <begin position="223"/>
        <end position="244"/>
    </location>
</feature>
<dbReference type="CDD" id="cd03392">
    <property type="entry name" value="PAP2_like_2"/>
    <property type="match status" value="1"/>
</dbReference>
<dbReference type="OrthoDB" id="9780918at2"/>
<protein>
    <submittedName>
        <fullName evidence="3">Phosphoesterase PA-phosphatase related</fullName>
    </submittedName>
</protein>
<dbReference type="PANTHER" id="PTHR14969:SF13">
    <property type="entry name" value="AT30094P"/>
    <property type="match status" value="1"/>
</dbReference>
<keyword evidence="1" id="KW-0812">Transmembrane</keyword>
<dbReference type="SUPFAM" id="SSF48317">
    <property type="entry name" value="Acid phosphatase/Vanadium-dependent haloperoxidase"/>
    <property type="match status" value="1"/>
</dbReference>
<reference evidence="4" key="1">
    <citation type="submission" date="2009-07" db="EMBL/GenBank/DDBJ databases">
        <title>Complete sequence of chromosome of Methylovorus sp. SIP3-4.</title>
        <authorList>
            <person name="Lucas S."/>
            <person name="Copeland A."/>
            <person name="Lapidus A."/>
            <person name="Glavina del Rio T."/>
            <person name="Tice H."/>
            <person name="Bruce D."/>
            <person name="Goodwin L."/>
            <person name="Pitluck S."/>
            <person name="Clum A."/>
            <person name="Larimer F."/>
            <person name="Land M."/>
            <person name="Hauser L."/>
            <person name="Kyrpides N."/>
            <person name="Mikhailova N."/>
            <person name="Kayluzhnaya M."/>
            <person name="Chistoserdova L."/>
        </authorList>
    </citation>
    <scope>NUCLEOTIDE SEQUENCE [LARGE SCALE GENOMIC DNA]</scope>
    <source>
        <strain evidence="4">SIP3-4</strain>
    </source>
</reference>
<dbReference type="EMBL" id="CP001674">
    <property type="protein sequence ID" value="ACT51677.1"/>
    <property type="molecule type" value="Genomic_DNA"/>
</dbReference>
<dbReference type="InterPro" id="IPR000326">
    <property type="entry name" value="PAP2/HPO"/>
</dbReference>